<sequence>MPLLDPLSNVSASLRKHGLIPDVIPEDFIPSTLFSVSWPQAGVEAMLGNTLTKVETSSEPSVEITPLDSTDEGTYTLAMLDPDAPSHQDPKFGPFRHWIIQGLRPPTTSEIIAAASKEKELADSAIEPLSASTTKPAITPYRPPGPGAGTGMHRYVFLLFKEPGSGYSIPGDAAEHGTELEQRRKWDAMDFAKRYGLTLVGANYFLLFSD</sequence>
<dbReference type="InterPro" id="IPR008914">
    <property type="entry name" value="PEBP"/>
</dbReference>
<evidence type="ECO:0000313" key="1">
    <source>
        <dbReference type="EMBL" id="PAV17652.1"/>
    </source>
</evidence>
<dbReference type="Gene3D" id="3.90.280.10">
    <property type="entry name" value="PEBP-like"/>
    <property type="match status" value="1"/>
</dbReference>
<dbReference type="OrthoDB" id="2506647at2759"/>
<dbReference type="GO" id="GO:0005543">
    <property type="term" value="F:phospholipid binding"/>
    <property type="evidence" value="ECO:0007669"/>
    <property type="project" value="TreeGrafter"/>
</dbReference>
<organism evidence="1 2">
    <name type="scientific">Pyrrhoderma noxium</name>
    <dbReference type="NCBI Taxonomy" id="2282107"/>
    <lineage>
        <taxon>Eukaryota</taxon>
        <taxon>Fungi</taxon>
        <taxon>Dikarya</taxon>
        <taxon>Basidiomycota</taxon>
        <taxon>Agaricomycotina</taxon>
        <taxon>Agaricomycetes</taxon>
        <taxon>Hymenochaetales</taxon>
        <taxon>Hymenochaetaceae</taxon>
        <taxon>Pyrrhoderma</taxon>
    </lineage>
</organism>
<dbReference type="SUPFAM" id="SSF49777">
    <property type="entry name" value="PEBP-like"/>
    <property type="match status" value="1"/>
</dbReference>
<gene>
    <name evidence="1" type="ORF">PNOK_0613800</name>
</gene>
<dbReference type="GO" id="GO:0030414">
    <property type="term" value="F:peptidase inhibitor activity"/>
    <property type="evidence" value="ECO:0007669"/>
    <property type="project" value="TreeGrafter"/>
</dbReference>
<dbReference type="InParanoid" id="A0A286UDF3"/>
<evidence type="ECO:0000313" key="2">
    <source>
        <dbReference type="Proteomes" id="UP000217199"/>
    </source>
</evidence>
<comment type="caution">
    <text evidence="1">The sequence shown here is derived from an EMBL/GenBank/DDBJ whole genome shotgun (WGS) entry which is preliminary data.</text>
</comment>
<proteinExistence type="predicted"/>
<dbReference type="STRING" id="2282107.A0A286UDF3"/>
<dbReference type="InterPro" id="IPR036610">
    <property type="entry name" value="PEBP-like_sf"/>
</dbReference>
<dbReference type="CDD" id="cd00866">
    <property type="entry name" value="PEBP_euk"/>
    <property type="match status" value="1"/>
</dbReference>
<protein>
    <submittedName>
        <fullName evidence="1">PEBP</fullName>
    </submittedName>
</protein>
<dbReference type="PANTHER" id="PTHR11362">
    <property type="entry name" value="PHOSPHATIDYLETHANOLAMINE-BINDING PROTEIN"/>
    <property type="match status" value="1"/>
</dbReference>
<reference evidence="1 2" key="1">
    <citation type="journal article" date="2017" name="Mol. Ecol.">
        <title>Comparative and population genomic landscape of Phellinus noxius: A hypervariable fungus causing root rot in trees.</title>
        <authorList>
            <person name="Chung C.L."/>
            <person name="Lee T.J."/>
            <person name="Akiba M."/>
            <person name="Lee H.H."/>
            <person name="Kuo T.H."/>
            <person name="Liu D."/>
            <person name="Ke H.M."/>
            <person name="Yokoi T."/>
            <person name="Roa M.B."/>
            <person name="Lu M.J."/>
            <person name="Chang Y.Y."/>
            <person name="Ann P.J."/>
            <person name="Tsai J.N."/>
            <person name="Chen C.Y."/>
            <person name="Tzean S.S."/>
            <person name="Ota Y."/>
            <person name="Hattori T."/>
            <person name="Sahashi N."/>
            <person name="Liou R.F."/>
            <person name="Kikuchi T."/>
            <person name="Tsai I.J."/>
        </authorList>
    </citation>
    <scope>NUCLEOTIDE SEQUENCE [LARGE SCALE GENOMIC DNA]</scope>
    <source>
        <strain evidence="1 2">FFPRI411160</strain>
    </source>
</reference>
<dbReference type="GO" id="GO:0046578">
    <property type="term" value="P:regulation of Ras protein signal transduction"/>
    <property type="evidence" value="ECO:0007669"/>
    <property type="project" value="TreeGrafter"/>
</dbReference>
<dbReference type="InterPro" id="IPR035810">
    <property type="entry name" value="PEBP_euk"/>
</dbReference>
<name>A0A286UDF3_9AGAM</name>
<keyword evidence="2" id="KW-1185">Reference proteome</keyword>
<dbReference type="Proteomes" id="UP000217199">
    <property type="component" value="Unassembled WGS sequence"/>
</dbReference>
<dbReference type="GO" id="GO:0030162">
    <property type="term" value="P:regulation of proteolysis"/>
    <property type="evidence" value="ECO:0007669"/>
    <property type="project" value="TreeGrafter"/>
</dbReference>
<dbReference type="EMBL" id="NBII01000006">
    <property type="protein sequence ID" value="PAV17652.1"/>
    <property type="molecule type" value="Genomic_DNA"/>
</dbReference>
<accession>A0A286UDF3</accession>
<dbReference type="AlphaFoldDB" id="A0A286UDF3"/>
<dbReference type="Pfam" id="PF01161">
    <property type="entry name" value="PBP"/>
    <property type="match status" value="1"/>
</dbReference>
<dbReference type="PANTHER" id="PTHR11362:SF148">
    <property type="entry name" value="CARBOXYPEPTIDASE Y INHIBITOR"/>
    <property type="match status" value="1"/>
</dbReference>